<evidence type="ECO:0000259" key="17">
    <source>
        <dbReference type="PROSITE" id="PS50076"/>
    </source>
</evidence>
<evidence type="ECO:0000259" key="18">
    <source>
        <dbReference type="PROSITE" id="PS51188"/>
    </source>
</evidence>
<dbReference type="GO" id="GO:0005524">
    <property type="term" value="F:ATP binding"/>
    <property type="evidence" value="ECO:0007669"/>
    <property type="project" value="InterPro"/>
</dbReference>
<dbReference type="GO" id="GO:0051082">
    <property type="term" value="F:unfolded protein binding"/>
    <property type="evidence" value="ECO:0007669"/>
    <property type="project" value="InterPro"/>
</dbReference>
<evidence type="ECO:0000256" key="3">
    <source>
        <dbReference type="ARBA" id="ARBA00022481"/>
    </source>
</evidence>
<dbReference type="Pfam" id="PF00684">
    <property type="entry name" value="DnaJ_CXXCXGXG"/>
    <property type="match status" value="1"/>
</dbReference>
<dbReference type="Pfam" id="PF01556">
    <property type="entry name" value="DnaJ_C"/>
    <property type="match status" value="1"/>
</dbReference>
<dbReference type="PANTHER" id="PTHR44145:SF3">
    <property type="entry name" value="DNAJ HOMOLOG SUBFAMILY A MEMBER 3, MITOCHONDRIAL"/>
    <property type="match status" value="1"/>
</dbReference>
<dbReference type="PROSITE" id="PS50076">
    <property type="entry name" value="DNAJ_2"/>
    <property type="match status" value="1"/>
</dbReference>
<dbReference type="InterPro" id="IPR036869">
    <property type="entry name" value="J_dom_sf"/>
</dbReference>
<dbReference type="SUPFAM" id="SSF49493">
    <property type="entry name" value="HSP40/DnaJ peptide-binding domain"/>
    <property type="match status" value="1"/>
</dbReference>
<dbReference type="GO" id="GO:0031072">
    <property type="term" value="F:heat shock protein binding"/>
    <property type="evidence" value="ECO:0007669"/>
    <property type="project" value="InterPro"/>
</dbReference>
<name>A0A146L168_LYGHE</name>
<dbReference type="InterPro" id="IPR002939">
    <property type="entry name" value="DnaJ_C"/>
</dbReference>
<dbReference type="PRINTS" id="PR00625">
    <property type="entry name" value="JDOMAIN"/>
</dbReference>
<evidence type="ECO:0000313" key="19">
    <source>
        <dbReference type="EMBL" id="JAQ01495.1"/>
    </source>
</evidence>
<keyword evidence="4 16" id="KW-0479">Metal-binding</keyword>
<keyword evidence="6 16" id="KW-0863">Zinc-finger</keyword>
<dbReference type="CDD" id="cd10747">
    <property type="entry name" value="DnaJ_C"/>
    <property type="match status" value="1"/>
</dbReference>
<keyword evidence="8 16" id="KW-0862">Zinc</keyword>
<dbReference type="FunFam" id="1.10.287.110:FF:000075">
    <property type="entry name" value="Uncharacterized protein, isoform D"/>
    <property type="match status" value="1"/>
</dbReference>
<feature type="domain" description="J" evidence="17">
    <location>
        <begin position="91"/>
        <end position="156"/>
    </location>
</feature>
<feature type="domain" description="CR-type" evidence="18">
    <location>
        <begin position="234"/>
        <end position="312"/>
    </location>
</feature>
<dbReference type="GO" id="GO:0005741">
    <property type="term" value="C:mitochondrial outer membrane"/>
    <property type="evidence" value="ECO:0007669"/>
    <property type="project" value="UniProtKB-SubCell"/>
</dbReference>
<evidence type="ECO:0000256" key="13">
    <source>
        <dbReference type="ARBA" id="ARBA00023186"/>
    </source>
</evidence>
<dbReference type="InterPro" id="IPR036410">
    <property type="entry name" value="HSP_DnaJ_Cys-rich_dom_sf"/>
</dbReference>
<dbReference type="SMART" id="SM00271">
    <property type="entry name" value="DnaJ"/>
    <property type="match status" value="1"/>
</dbReference>
<comment type="subcellular location">
    <subcellularLocation>
        <location evidence="1">Mitochondrion outer membrane</location>
    </subcellularLocation>
</comment>
<dbReference type="InterPro" id="IPR051938">
    <property type="entry name" value="Apopto_cytoskel_mod"/>
</dbReference>
<evidence type="ECO:0000256" key="10">
    <source>
        <dbReference type="ARBA" id="ARBA00022990"/>
    </source>
</evidence>
<dbReference type="GO" id="GO:0009408">
    <property type="term" value="P:response to heat"/>
    <property type="evidence" value="ECO:0007669"/>
    <property type="project" value="InterPro"/>
</dbReference>
<dbReference type="CDD" id="cd10719">
    <property type="entry name" value="DnaJ_zf"/>
    <property type="match status" value="1"/>
</dbReference>
<keyword evidence="7" id="KW-1000">Mitochondrion outer membrane</keyword>
<evidence type="ECO:0000256" key="4">
    <source>
        <dbReference type="ARBA" id="ARBA00022723"/>
    </source>
</evidence>
<keyword evidence="9" id="KW-0809">Transit peptide</keyword>
<keyword evidence="2" id="KW-0217">Developmental protein</keyword>
<keyword evidence="12" id="KW-0472">Membrane</keyword>
<evidence type="ECO:0000256" key="1">
    <source>
        <dbReference type="ARBA" id="ARBA00004294"/>
    </source>
</evidence>
<evidence type="ECO:0000256" key="2">
    <source>
        <dbReference type="ARBA" id="ARBA00022473"/>
    </source>
</evidence>
<dbReference type="GO" id="GO:0005829">
    <property type="term" value="C:cytosol"/>
    <property type="evidence" value="ECO:0007669"/>
    <property type="project" value="UniProtKB-ARBA"/>
</dbReference>
<keyword evidence="5" id="KW-0677">Repeat</keyword>
<dbReference type="PROSITE" id="PS51188">
    <property type="entry name" value="ZF_CR"/>
    <property type="match status" value="1"/>
</dbReference>
<dbReference type="FunFam" id="2.60.260.20:FF:000005">
    <property type="entry name" value="Chaperone protein dnaJ 1, mitochondrial"/>
    <property type="match status" value="1"/>
</dbReference>
<evidence type="ECO:0000256" key="8">
    <source>
        <dbReference type="ARBA" id="ARBA00022833"/>
    </source>
</evidence>
<dbReference type="InterPro" id="IPR018253">
    <property type="entry name" value="DnaJ_domain_CS"/>
</dbReference>
<dbReference type="AlphaFoldDB" id="A0A146L168"/>
<proteinExistence type="inferred from homology"/>
<gene>
    <name evidence="19" type="primary">l(2)tid_0</name>
    <name evidence="19" type="ORF">g.55394</name>
</gene>
<dbReference type="GO" id="GO:0008270">
    <property type="term" value="F:zinc ion binding"/>
    <property type="evidence" value="ECO:0007669"/>
    <property type="project" value="UniProtKB-KW"/>
</dbReference>
<evidence type="ECO:0000256" key="5">
    <source>
        <dbReference type="ARBA" id="ARBA00022737"/>
    </source>
</evidence>
<keyword evidence="10" id="KW-0007">Acetylation</keyword>
<protein>
    <recommendedName>
        <fullName evidence="15">DnaJ homolog l(2)tid, mitochondrial</fullName>
    </recommendedName>
    <alternativeName>
        <fullName evidence="14">Protein lethal(2)tumorous imaginal discs</fullName>
    </alternativeName>
</protein>
<keyword evidence="11" id="KW-0496">Mitochondrion</keyword>
<evidence type="ECO:0000256" key="9">
    <source>
        <dbReference type="ARBA" id="ARBA00022946"/>
    </source>
</evidence>
<reference evidence="19" key="1">
    <citation type="journal article" date="2016" name="Gigascience">
        <title>De novo construction of an expanded transcriptome assembly for the western tarnished plant bug, Lygus hesperus.</title>
        <authorList>
            <person name="Tassone E.E."/>
            <person name="Geib S.M."/>
            <person name="Hall B."/>
            <person name="Fabrick J.A."/>
            <person name="Brent C.S."/>
            <person name="Hull J.J."/>
        </authorList>
    </citation>
    <scope>NUCLEOTIDE SEQUENCE</scope>
</reference>
<dbReference type="HAMAP" id="MF_01152">
    <property type="entry name" value="DnaJ"/>
    <property type="match status" value="1"/>
</dbReference>
<sequence>MATTRPLFKFLRCRNVKLNNCSDQINMSSIRFLRKFSGFRISGFLVVGQCGAQKICSLGHLKSQENYSLLRFTGVSTRNFHLGVPSLAKKDYYEILGISRNASVKEVKKAYYQLAKKYHPDTNKNDPNAAKKFQEVSEAYEVLSDDTKRKQYDQWGTTSEQMGREGAGTGPGNMGGFNWQYRASVDPQELFRKIFGDAAGGFSTGFDDFAESRFGHGAAEEILMKLTFSQAVRGVSKEIYVNVVETCPKCQGRRCEPGTKPIKCTYCNGSGYETVTTGPFVMRSTCRYCQGTAMLIKYPCIECEAKGSVVQRKKITVPVPAGVEDGQTVRMAVNGKELFITFQVEKSDYFRRDEADVHTDAQISLSQAVLGGSIKIQGVYEDHFIQIAPGTSSHTRIRLAGKGIKRPTSTGSGDHYVHIKIGVPKRLSPKQKEAIVSFAELEEDTPGTIQGVHTGAAKTTEDIETMAGSEEKSKPGLLTKLKEAIFG</sequence>
<dbReference type="EMBL" id="GDHC01017134">
    <property type="protein sequence ID" value="JAQ01495.1"/>
    <property type="molecule type" value="Transcribed_RNA"/>
</dbReference>
<dbReference type="GO" id="GO:0006457">
    <property type="term" value="P:protein folding"/>
    <property type="evidence" value="ECO:0007669"/>
    <property type="project" value="InterPro"/>
</dbReference>
<evidence type="ECO:0000256" key="11">
    <source>
        <dbReference type="ARBA" id="ARBA00023128"/>
    </source>
</evidence>
<dbReference type="InterPro" id="IPR008971">
    <property type="entry name" value="HSP40/DnaJ_pept-bd"/>
</dbReference>
<dbReference type="GO" id="GO:0005102">
    <property type="term" value="F:signaling receptor binding"/>
    <property type="evidence" value="ECO:0007669"/>
    <property type="project" value="UniProtKB-ARBA"/>
</dbReference>
<evidence type="ECO:0000256" key="7">
    <source>
        <dbReference type="ARBA" id="ARBA00022787"/>
    </source>
</evidence>
<keyword evidence="3" id="KW-0488">Methylation</keyword>
<dbReference type="GO" id="GO:0043066">
    <property type="term" value="P:negative regulation of apoptotic process"/>
    <property type="evidence" value="ECO:0007669"/>
    <property type="project" value="TreeGrafter"/>
</dbReference>
<dbReference type="InterPro" id="IPR012724">
    <property type="entry name" value="DnaJ"/>
</dbReference>
<evidence type="ECO:0000256" key="15">
    <source>
        <dbReference type="ARBA" id="ARBA00093620"/>
    </source>
</evidence>
<dbReference type="PROSITE" id="PS00636">
    <property type="entry name" value="DNAJ_1"/>
    <property type="match status" value="1"/>
</dbReference>
<dbReference type="InterPro" id="IPR001305">
    <property type="entry name" value="HSP_DnaJ_Cys-rich_dom"/>
</dbReference>
<dbReference type="FunFam" id="2.10.230.10:FF:000003">
    <property type="entry name" value="dnaJ homolog subfamily A member 3, mitochondrial"/>
    <property type="match status" value="1"/>
</dbReference>
<dbReference type="GO" id="GO:0007005">
    <property type="term" value="P:mitochondrion organization"/>
    <property type="evidence" value="ECO:0007669"/>
    <property type="project" value="TreeGrafter"/>
</dbReference>
<dbReference type="Gene3D" id="1.10.287.110">
    <property type="entry name" value="DnaJ domain"/>
    <property type="match status" value="1"/>
</dbReference>
<dbReference type="Pfam" id="PF00226">
    <property type="entry name" value="DnaJ"/>
    <property type="match status" value="1"/>
</dbReference>
<feature type="zinc finger region" description="CR-type" evidence="16">
    <location>
        <begin position="234"/>
        <end position="312"/>
    </location>
</feature>
<dbReference type="Gene3D" id="2.10.230.10">
    <property type="entry name" value="Heat shock protein DnaJ, cysteine-rich domain"/>
    <property type="match status" value="1"/>
</dbReference>
<evidence type="ECO:0000256" key="12">
    <source>
        <dbReference type="ARBA" id="ARBA00023136"/>
    </source>
</evidence>
<keyword evidence="13" id="KW-0143">Chaperone</keyword>
<dbReference type="CDD" id="cd06257">
    <property type="entry name" value="DnaJ"/>
    <property type="match status" value="1"/>
</dbReference>
<evidence type="ECO:0000256" key="16">
    <source>
        <dbReference type="PROSITE-ProRule" id="PRU00546"/>
    </source>
</evidence>
<dbReference type="InterPro" id="IPR001623">
    <property type="entry name" value="DnaJ_domain"/>
</dbReference>
<dbReference type="SUPFAM" id="SSF57938">
    <property type="entry name" value="DnaJ/Hsp40 cysteine-rich domain"/>
    <property type="match status" value="1"/>
</dbReference>
<dbReference type="SUPFAM" id="SSF46565">
    <property type="entry name" value="Chaperone J-domain"/>
    <property type="match status" value="1"/>
</dbReference>
<organism evidence="19">
    <name type="scientific">Lygus hesperus</name>
    <name type="common">Western plant bug</name>
    <dbReference type="NCBI Taxonomy" id="30085"/>
    <lineage>
        <taxon>Eukaryota</taxon>
        <taxon>Metazoa</taxon>
        <taxon>Ecdysozoa</taxon>
        <taxon>Arthropoda</taxon>
        <taxon>Hexapoda</taxon>
        <taxon>Insecta</taxon>
        <taxon>Pterygota</taxon>
        <taxon>Neoptera</taxon>
        <taxon>Paraneoptera</taxon>
        <taxon>Hemiptera</taxon>
        <taxon>Heteroptera</taxon>
        <taxon>Panheteroptera</taxon>
        <taxon>Cimicomorpha</taxon>
        <taxon>Miridae</taxon>
        <taxon>Mirini</taxon>
        <taxon>Lygus</taxon>
    </lineage>
</organism>
<dbReference type="Gene3D" id="2.60.260.20">
    <property type="entry name" value="Urease metallochaperone UreE, N-terminal domain"/>
    <property type="match status" value="2"/>
</dbReference>
<evidence type="ECO:0000256" key="6">
    <source>
        <dbReference type="ARBA" id="ARBA00022771"/>
    </source>
</evidence>
<accession>A0A146L168</accession>
<dbReference type="PANTHER" id="PTHR44145">
    <property type="entry name" value="DNAJ HOMOLOG SUBFAMILY A MEMBER 3, MITOCHONDRIAL"/>
    <property type="match status" value="1"/>
</dbReference>
<evidence type="ECO:0000256" key="14">
    <source>
        <dbReference type="ARBA" id="ARBA00080150"/>
    </source>
</evidence>